<evidence type="ECO:0000313" key="3">
    <source>
        <dbReference type="EMBL" id="SDA45254.1"/>
    </source>
</evidence>
<dbReference type="GO" id="GO:0008270">
    <property type="term" value="F:zinc ion binding"/>
    <property type="evidence" value="ECO:0007669"/>
    <property type="project" value="UniProtKB-KW"/>
</dbReference>
<protein>
    <recommendedName>
        <fullName evidence="2">SWIM-type domain-containing protein</fullName>
    </recommendedName>
</protein>
<sequence length="221" mass="26274">MKSSKDTTVIVYHEYDLRINFENDCIKSMYCNCPFEGNCKHLAGVLYYADNHPEIFKSDPDIYTVMDGMSSDELREFLIPELINDYELSNKFRLFTNQDIDEEYYIEKLKNSWDNSTEVFKFIDDDMQSLINAGRFDLIFKLCDVLILILDEYNYEHMWYAYENLCEKLEKLMCQLISSECRNQAKEFMAKVILDSEDEALSDGFSFIYSKYWDTDALFDE</sequence>
<dbReference type="RefSeq" id="WP_149731241.1">
    <property type="nucleotide sequence ID" value="NZ_FMXB01000004.1"/>
</dbReference>
<dbReference type="AlphaFoldDB" id="A0A1G5VHL2"/>
<dbReference type="Proteomes" id="UP000323439">
    <property type="component" value="Unassembled WGS sequence"/>
</dbReference>
<dbReference type="OrthoDB" id="41163at2157"/>
<evidence type="ECO:0000256" key="1">
    <source>
        <dbReference type="PROSITE-ProRule" id="PRU00325"/>
    </source>
</evidence>
<dbReference type="InterPro" id="IPR007527">
    <property type="entry name" value="Znf_SWIM"/>
</dbReference>
<evidence type="ECO:0000313" key="4">
    <source>
        <dbReference type="Proteomes" id="UP000323439"/>
    </source>
</evidence>
<keyword evidence="1" id="KW-0862">Zinc</keyword>
<feature type="domain" description="SWIM-type" evidence="2">
    <location>
        <begin position="15"/>
        <end position="50"/>
    </location>
</feature>
<gene>
    <name evidence="3" type="ORF">SAMN02910315_00609</name>
</gene>
<accession>A0A1G5VHL2</accession>
<evidence type="ECO:0000259" key="2">
    <source>
        <dbReference type="PROSITE" id="PS50966"/>
    </source>
</evidence>
<name>A0A1G5VHL2_9EURY</name>
<keyword evidence="1" id="KW-0479">Metal-binding</keyword>
<dbReference type="PROSITE" id="PS50966">
    <property type="entry name" value="ZF_SWIM"/>
    <property type="match status" value="1"/>
</dbReference>
<keyword evidence="1" id="KW-0863">Zinc-finger</keyword>
<organism evidence="3 4">
    <name type="scientific">Methanobrevibacter millerae</name>
    <dbReference type="NCBI Taxonomy" id="230361"/>
    <lineage>
        <taxon>Archaea</taxon>
        <taxon>Methanobacteriati</taxon>
        <taxon>Methanobacteriota</taxon>
        <taxon>Methanomada group</taxon>
        <taxon>Methanobacteria</taxon>
        <taxon>Methanobacteriales</taxon>
        <taxon>Methanobacteriaceae</taxon>
        <taxon>Methanobrevibacter</taxon>
    </lineage>
</organism>
<reference evidence="3 4" key="1">
    <citation type="submission" date="2016-10" db="EMBL/GenBank/DDBJ databases">
        <authorList>
            <person name="Varghese N."/>
            <person name="Submissions S."/>
        </authorList>
    </citation>
    <scope>NUCLEOTIDE SEQUENCE [LARGE SCALE GENOMIC DNA]</scope>
    <source>
        <strain evidence="3 4">DSM 16643</strain>
    </source>
</reference>
<dbReference type="EMBL" id="FMXB01000004">
    <property type="protein sequence ID" value="SDA45254.1"/>
    <property type="molecule type" value="Genomic_DNA"/>
</dbReference>
<proteinExistence type="predicted"/>
<keyword evidence="4" id="KW-1185">Reference proteome</keyword>